<gene>
    <name evidence="2" type="ORF">KPH14_009910</name>
</gene>
<name>A0AAD9RTN0_9HYME</name>
<dbReference type="InterPro" id="IPR043472">
    <property type="entry name" value="Macro_dom-like"/>
</dbReference>
<protein>
    <submittedName>
        <fullName evidence="2">Uncharacterized protein</fullName>
    </submittedName>
</protein>
<dbReference type="EMBL" id="JAIFRP010000021">
    <property type="protein sequence ID" value="KAK2585203.1"/>
    <property type="molecule type" value="Genomic_DNA"/>
</dbReference>
<evidence type="ECO:0000313" key="3">
    <source>
        <dbReference type="Proteomes" id="UP001258017"/>
    </source>
</evidence>
<sequence>MATRSSSAEWREDQEDNARDAAIGTALLRRRTRCFFCQRAFFSKRILRLVVCECSFYVTILLIRLDILDGMVTLHSEKKVNFLRLSNDQQGFYPTRDDVSGASSIEKSSEMSADRYIAHRLKKQQQQRTRHLLCWKRIEVEKEDEGSGFVGALIFRLAENLGLSVRSLEESIDHVMTTRSEVLLDINLRKVTRTSAKTEDEIEGAIINTFWQPKAPREGSSSYSGSTARKPLHKSSCSTSRERSKDDSWFRAVDRGRVVPFYSVTDVSLFEGPNTSKDLLGKCIHAIEESTVNAFSWYLDEYFYHDFFFPYSTLSYVVYTNYQKIRKIDNPKVLVVKDNPLELGTHFAYAVTLNFFSHHKYVRKYMRDIGLTYESIIRVDKNIPFIVRSLNPVTRMHIFHMVYKRTNYSRPSYEHVFKTLIMLRDAMFKLRLKDIAMCKIGCCCERLDFGKFLKMTEYVFLDTDINVRIGLNLVKCWHSRERASKIDGKSSESVDLYLERINRYFSYDDAVSEVEDRSTGE</sequence>
<dbReference type="Proteomes" id="UP001258017">
    <property type="component" value="Unassembled WGS sequence"/>
</dbReference>
<evidence type="ECO:0000256" key="1">
    <source>
        <dbReference type="SAM" id="MobiDB-lite"/>
    </source>
</evidence>
<organism evidence="2 3">
    <name type="scientific">Odynerus spinipes</name>
    <dbReference type="NCBI Taxonomy" id="1348599"/>
    <lineage>
        <taxon>Eukaryota</taxon>
        <taxon>Metazoa</taxon>
        <taxon>Ecdysozoa</taxon>
        <taxon>Arthropoda</taxon>
        <taxon>Hexapoda</taxon>
        <taxon>Insecta</taxon>
        <taxon>Pterygota</taxon>
        <taxon>Neoptera</taxon>
        <taxon>Endopterygota</taxon>
        <taxon>Hymenoptera</taxon>
        <taxon>Apocrita</taxon>
        <taxon>Aculeata</taxon>
        <taxon>Vespoidea</taxon>
        <taxon>Vespidae</taxon>
        <taxon>Eumeninae</taxon>
        <taxon>Odynerus</taxon>
    </lineage>
</organism>
<dbReference type="Gene3D" id="3.40.220.10">
    <property type="entry name" value="Leucine Aminopeptidase, subunit E, domain 1"/>
    <property type="match status" value="1"/>
</dbReference>
<accession>A0AAD9RTN0</accession>
<evidence type="ECO:0000313" key="2">
    <source>
        <dbReference type="EMBL" id="KAK2585203.1"/>
    </source>
</evidence>
<keyword evidence="3" id="KW-1185">Reference proteome</keyword>
<reference evidence="2" key="1">
    <citation type="submission" date="2021-08" db="EMBL/GenBank/DDBJ databases">
        <authorList>
            <person name="Misof B."/>
            <person name="Oliver O."/>
            <person name="Podsiadlowski L."/>
            <person name="Donath A."/>
            <person name="Peters R."/>
            <person name="Mayer C."/>
            <person name="Rust J."/>
            <person name="Gunkel S."/>
            <person name="Lesny P."/>
            <person name="Martin S."/>
            <person name="Oeyen J.P."/>
            <person name="Petersen M."/>
            <person name="Panagiotis P."/>
            <person name="Wilbrandt J."/>
            <person name="Tanja T."/>
        </authorList>
    </citation>
    <scope>NUCLEOTIDE SEQUENCE</scope>
    <source>
        <strain evidence="2">GBR_01_08_01A</strain>
        <tissue evidence="2">Thorax + abdomen</tissue>
    </source>
</reference>
<proteinExistence type="predicted"/>
<dbReference type="AlphaFoldDB" id="A0AAD9RTN0"/>
<comment type="caution">
    <text evidence="2">The sequence shown here is derived from an EMBL/GenBank/DDBJ whole genome shotgun (WGS) entry which is preliminary data.</text>
</comment>
<dbReference type="SUPFAM" id="SSF52949">
    <property type="entry name" value="Macro domain-like"/>
    <property type="match status" value="1"/>
</dbReference>
<reference evidence="2" key="2">
    <citation type="journal article" date="2023" name="Commun. Biol.">
        <title>Intrasexual cuticular hydrocarbon dimorphism in a wasp sheds light on hydrocarbon biosynthesis genes in Hymenoptera.</title>
        <authorList>
            <person name="Moris V.C."/>
            <person name="Podsiadlowski L."/>
            <person name="Martin S."/>
            <person name="Oeyen J.P."/>
            <person name="Donath A."/>
            <person name="Petersen M."/>
            <person name="Wilbrandt J."/>
            <person name="Misof B."/>
            <person name="Liedtke D."/>
            <person name="Thamm M."/>
            <person name="Scheiner R."/>
            <person name="Schmitt T."/>
            <person name="Niehuis O."/>
        </authorList>
    </citation>
    <scope>NUCLEOTIDE SEQUENCE</scope>
    <source>
        <strain evidence="2">GBR_01_08_01A</strain>
    </source>
</reference>
<feature type="region of interest" description="Disordered" evidence="1">
    <location>
        <begin position="215"/>
        <end position="241"/>
    </location>
</feature>